<name>A0ABR4CTL5_9HELO</name>
<organism evidence="2 3">
    <name type="scientific">Oculimacula yallundae</name>
    <dbReference type="NCBI Taxonomy" id="86028"/>
    <lineage>
        <taxon>Eukaryota</taxon>
        <taxon>Fungi</taxon>
        <taxon>Dikarya</taxon>
        <taxon>Ascomycota</taxon>
        <taxon>Pezizomycotina</taxon>
        <taxon>Leotiomycetes</taxon>
        <taxon>Helotiales</taxon>
        <taxon>Ploettnerulaceae</taxon>
        <taxon>Oculimacula</taxon>
    </lineage>
</organism>
<reference evidence="2 3" key="1">
    <citation type="journal article" date="2024" name="Commun. Biol.">
        <title>Comparative genomic analysis of thermophilic fungi reveals convergent evolutionary adaptations and gene losses.</title>
        <authorList>
            <person name="Steindorff A.S."/>
            <person name="Aguilar-Pontes M.V."/>
            <person name="Robinson A.J."/>
            <person name="Andreopoulos B."/>
            <person name="LaButti K."/>
            <person name="Kuo A."/>
            <person name="Mondo S."/>
            <person name="Riley R."/>
            <person name="Otillar R."/>
            <person name="Haridas S."/>
            <person name="Lipzen A."/>
            <person name="Grimwood J."/>
            <person name="Schmutz J."/>
            <person name="Clum A."/>
            <person name="Reid I.D."/>
            <person name="Moisan M.C."/>
            <person name="Butler G."/>
            <person name="Nguyen T.T.M."/>
            <person name="Dewar K."/>
            <person name="Conant G."/>
            <person name="Drula E."/>
            <person name="Henrissat B."/>
            <person name="Hansel C."/>
            <person name="Singer S."/>
            <person name="Hutchinson M.I."/>
            <person name="de Vries R.P."/>
            <person name="Natvig D.O."/>
            <person name="Powell A.J."/>
            <person name="Tsang A."/>
            <person name="Grigoriev I.V."/>
        </authorList>
    </citation>
    <scope>NUCLEOTIDE SEQUENCE [LARGE SCALE GENOMIC DNA]</scope>
    <source>
        <strain evidence="2 3">CBS 494.80</strain>
    </source>
</reference>
<feature type="region of interest" description="Disordered" evidence="1">
    <location>
        <begin position="13"/>
        <end position="42"/>
    </location>
</feature>
<accession>A0ABR4CTL5</accession>
<proteinExistence type="predicted"/>
<dbReference type="Proteomes" id="UP001595075">
    <property type="component" value="Unassembled WGS sequence"/>
</dbReference>
<evidence type="ECO:0000313" key="2">
    <source>
        <dbReference type="EMBL" id="KAL2073195.1"/>
    </source>
</evidence>
<keyword evidence="3" id="KW-1185">Reference proteome</keyword>
<evidence type="ECO:0000256" key="1">
    <source>
        <dbReference type="SAM" id="MobiDB-lite"/>
    </source>
</evidence>
<evidence type="ECO:0000313" key="3">
    <source>
        <dbReference type="Proteomes" id="UP001595075"/>
    </source>
</evidence>
<feature type="compositionally biased region" description="Polar residues" evidence="1">
    <location>
        <begin position="16"/>
        <end position="42"/>
    </location>
</feature>
<dbReference type="EMBL" id="JAZHXI010000003">
    <property type="protein sequence ID" value="KAL2073195.1"/>
    <property type="molecule type" value="Genomic_DNA"/>
</dbReference>
<comment type="caution">
    <text evidence="2">The sequence shown here is derived from an EMBL/GenBank/DDBJ whole genome shotgun (WGS) entry which is preliminary data.</text>
</comment>
<sequence>MLHFEPLASNLFRRASGTTPRDSSNKQFNHTTLQDAFPSSSPRHLFHGLHGRLSPRLFNNPSSALVTIPLPRGSPIQYPIQPIDKVVCSQILDFHGRRIRYSFRARGLADIQEPVEG</sequence>
<protein>
    <submittedName>
        <fullName evidence="2">Uncharacterized protein</fullName>
    </submittedName>
</protein>
<gene>
    <name evidence="2" type="ORF">VTL71DRAFT_10519</name>
</gene>